<evidence type="ECO:0000259" key="6">
    <source>
        <dbReference type="Pfam" id="PF00675"/>
    </source>
</evidence>
<dbReference type="PANTHER" id="PTHR43690">
    <property type="entry name" value="NARDILYSIN"/>
    <property type="match status" value="1"/>
</dbReference>
<dbReference type="AlphaFoldDB" id="A0A381QJ14"/>
<evidence type="ECO:0000256" key="3">
    <source>
        <dbReference type="ARBA" id="ARBA00022801"/>
    </source>
</evidence>
<reference evidence="8" key="1">
    <citation type="submission" date="2018-05" db="EMBL/GenBank/DDBJ databases">
        <authorList>
            <person name="Lanie J.A."/>
            <person name="Ng W.-L."/>
            <person name="Kazmierczak K.M."/>
            <person name="Andrzejewski T.M."/>
            <person name="Davidsen T.M."/>
            <person name="Wayne K.J."/>
            <person name="Tettelin H."/>
            <person name="Glass J.I."/>
            <person name="Rusch D."/>
            <person name="Podicherti R."/>
            <person name="Tsui H.-C.T."/>
            <person name="Winkler M.E."/>
        </authorList>
    </citation>
    <scope>NUCLEOTIDE SEQUENCE</scope>
</reference>
<evidence type="ECO:0008006" key="9">
    <source>
        <dbReference type="Google" id="ProtNLM"/>
    </source>
</evidence>
<proteinExistence type="inferred from homology"/>
<name>A0A381QJ14_9ZZZZ</name>
<gene>
    <name evidence="8" type="ORF">METZ01_LOCUS30487</name>
</gene>
<dbReference type="InterPro" id="IPR050626">
    <property type="entry name" value="Peptidase_M16"/>
</dbReference>
<protein>
    <recommendedName>
        <fullName evidence="9">Peptidase M16 C-terminal domain-containing protein</fullName>
    </recommendedName>
</protein>
<evidence type="ECO:0000256" key="4">
    <source>
        <dbReference type="ARBA" id="ARBA00022833"/>
    </source>
</evidence>
<feature type="domain" description="Peptidase M16 N-terminal" evidence="6">
    <location>
        <begin position="29"/>
        <end position="174"/>
    </location>
</feature>
<dbReference type="Pfam" id="PF00675">
    <property type="entry name" value="Peptidase_M16"/>
    <property type="match status" value="1"/>
</dbReference>
<dbReference type="InterPro" id="IPR011249">
    <property type="entry name" value="Metalloenz_LuxS/M16"/>
</dbReference>
<dbReference type="InterPro" id="IPR011765">
    <property type="entry name" value="Pept_M16_N"/>
</dbReference>
<sequence>MLIGILSTINLYGQSVEFEQYKLDNGLTIILHQDNSAPVINTTLMFHVGGKNEDSNKTGFAHFFEHLLGKETKNMKSGEWYKILSSNGGNGNAATSVDITYYYATMPSNSLKLGLWRYSEIMLHPVIDQEGIDIQREAVKEEKRIRDNQPYSRFYEALKSNLFEKHTYKNPLIGVPEHLDNAILQDFIDFRSDFYMPSNAVFVVAGDIEIEKTKNLISQYFSEIPAVSIKERKIILEKPIVKEIRAKEYDPNIQIPAVIIGFRTPSMKSRDARVLDLISTYLSDGPSSKLYKRMVDKNKTAIEVQALNIGHEDYSMYAILSLPLGETSLDELTKEIEEEIVKIQENLISTNDYEKLQNKFENQFVNSNSSVSGIGSSLAEYYTLYGDANLINSEIEIYRSITREEIKDIAQKYLKTNQRLILEYLPENQKK</sequence>
<dbReference type="EMBL" id="UINC01001324">
    <property type="protein sequence ID" value="SUZ77633.1"/>
    <property type="molecule type" value="Genomic_DNA"/>
</dbReference>
<keyword evidence="5" id="KW-0482">Metalloprotease</keyword>
<evidence type="ECO:0000256" key="1">
    <source>
        <dbReference type="ARBA" id="ARBA00007261"/>
    </source>
</evidence>
<evidence type="ECO:0000313" key="8">
    <source>
        <dbReference type="EMBL" id="SUZ77633.1"/>
    </source>
</evidence>
<keyword evidence="3" id="KW-0378">Hydrolase</keyword>
<feature type="domain" description="Peptidase M16 C-terminal" evidence="7">
    <location>
        <begin position="184"/>
        <end position="359"/>
    </location>
</feature>
<evidence type="ECO:0000259" key="7">
    <source>
        <dbReference type="Pfam" id="PF05193"/>
    </source>
</evidence>
<evidence type="ECO:0000256" key="5">
    <source>
        <dbReference type="ARBA" id="ARBA00023049"/>
    </source>
</evidence>
<keyword evidence="2" id="KW-0645">Protease</keyword>
<keyword evidence="4" id="KW-0862">Zinc</keyword>
<dbReference type="Pfam" id="PF05193">
    <property type="entry name" value="Peptidase_M16_C"/>
    <property type="match status" value="1"/>
</dbReference>
<organism evidence="8">
    <name type="scientific">marine metagenome</name>
    <dbReference type="NCBI Taxonomy" id="408172"/>
    <lineage>
        <taxon>unclassified sequences</taxon>
        <taxon>metagenomes</taxon>
        <taxon>ecological metagenomes</taxon>
    </lineage>
</organism>
<dbReference type="SUPFAM" id="SSF63411">
    <property type="entry name" value="LuxS/MPP-like metallohydrolase"/>
    <property type="match status" value="2"/>
</dbReference>
<accession>A0A381QJ14</accession>
<dbReference type="GO" id="GO:0006508">
    <property type="term" value="P:proteolysis"/>
    <property type="evidence" value="ECO:0007669"/>
    <property type="project" value="UniProtKB-KW"/>
</dbReference>
<evidence type="ECO:0000256" key="2">
    <source>
        <dbReference type="ARBA" id="ARBA00022670"/>
    </source>
</evidence>
<dbReference type="PANTHER" id="PTHR43690:SF17">
    <property type="entry name" value="PROTEIN YHJJ"/>
    <property type="match status" value="1"/>
</dbReference>
<dbReference type="InterPro" id="IPR007863">
    <property type="entry name" value="Peptidase_M16_C"/>
</dbReference>
<dbReference type="GO" id="GO:0046872">
    <property type="term" value="F:metal ion binding"/>
    <property type="evidence" value="ECO:0007669"/>
    <property type="project" value="InterPro"/>
</dbReference>
<dbReference type="GO" id="GO:0008237">
    <property type="term" value="F:metallopeptidase activity"/>
    <property type="evidence" value="ECO:0007669"/>
    <property type="project" value="UniProtKB-KW"/>
</dbReference>
<dbReference type="Gene3D" id="3.30.830.10">
    <property type="entry name" value="Metalloenzyme, LuxS/M16 peptidase-like"/>
    <property type="match status" value="2"/>
</dbReference>
<comment type="similarity">
    <text evidence="1">Belongs to the peptidase M16 family.</text>
</comment>